<dbReference type="GO" id="GO:0005759">
    <property type="term" value="C:mitochondrial matrix"/>
    <property type="evidence" value="ECO:0007669"/>
    <property type="project" value="TreeGrafter"/>
</dbReference>
<dbReference type="PANTHER" id="PTHR28015:SF1">
    <property type="entry name" value="ATP SYNTHASE ASSEMBLY FACTOR FMC1, MITOCHONDRIAL"/>
    <property type="match status" value="1"/>
</dbReference>
<dbReference type="AlphaFoldDB" id="A0A9N8V2I8"/>
<keyword evidence="3" id="KW-1185">Reference proteome</keyword>
<gene>
    <name evidence="2" type="ORF">AGERDE_LOCUS332</name>
</gene>
<evidence type="ECO:0000313" key="3">
    <source>
        <dbReference type="Proteomes" id="UP000789831"/>
    </source>
</evidence>
<dbReference type="GO" id="GO:0033615">
    <property type="term" value="P:mitochondrial proton-transporting ATP synthase complex assembly"/>
    <property type="evidence" value="ECO:0007669"/>
    <property type="project" value="InterPro"/>
</dbReference>
<evidence type="ECO:0000259" key="1">
    <source>
        <dbReference type="Pfam" id="PF05347"/>
    </source>
</evidence>
<sequence>MANRQTISLFRNILREVNRQFTSINKNTLWRDELFQAFRENKNVNDPNKLTGLIRDAEDVVTFLKSKRKYGELINLYNPSNENRIEMAANRVGLRLPNSYDGKTHQNLPDNKLQ</sequence>
<name>A0A9N8V2I8_9GLOM</name>
<dbReference type="InterPro" id="IPR039196">
    <property type="entry name" value="Fmc1"/>
</dbReference>
<evidence type="ECO:0000313" key="2">
    <source>
        <dbReference type="EMBL" id="CAG8434238.1"/>
    </source>
</evidence>
<dbReference type="PANTHER" id="PTHR28015">
    <property type="entry name" value="ATP SYNTHASE ASSEMBLY FACTOR FMC1, MITOCHONDRIAL"/>
    <property type="match status" value="1"/>
</dbReference>
<dbReference type="CDD" id="cd20251">
    <property type="entry name" value="Complex1_LYR_SF"/>
    <property type="match status" value="1"/>
</dbReference>
<organism evidence="2 3">
    <name type="scientific">Ambispora gerdemannii</name>
    <dbReference type="NCBI Taxonomy" id="144530"/>
    <lineage>
        <taxon>Eukaryota</taxon>
        <taxon>Fungi</taxon>
        <taxon>Fungi incertae sedis</taxon>
        <taxon>Mucoromycota</taxon>
        <taxon>Glomeromycotina</taxon>
        <taxon>Glomeromycetes</taxon>
        <taxon>Archaeosporales</taxon>
        <taxon>Ambisporaceae</taxon>
        <taxon>Ambispora</taxon>
    </lineage>
</organism>
<feature type="domain" description="Complex 1 LYR protein" evidence="1">
    <location>
        <begin position="4"/>
        <end position="59"/>
    </location>
</feature>
<dbReference type="Pfam" id="PF05347">
    <property type="entry name" value="Complex1_LYR"/>
    <property type="match status" value="1"/>
</dbReference>
<dbReference type="InterPro" id="IPR008011">
    <property type="entry name" value="Complex1_LYR_dom"/>
</dbReference>
<dbReference type="OrthoDB" id="15893at2759"/>
<accession>A0A9N8V2I8</accession>
<comment type="caution">
    <text evidence="2">The sequence shown here is derived from an EMBL/GenBank/DDBJ whole genome shotgun (WGS) entry which is preliminary data.</text>
</comment>
<reference evidence="2" key="1">
    <citation type="submission" date="2021-06" db="EMBL/GenBank/DDBJ databases">
        <authorList>
            <person name="Kallberg Y."/>
            <person name="Tangrot J."/>
            <person name="Rosling A."/>
        </authorList>
    </citation>
    <scope>NUCLEOTIDE SEQUENCE</scope>
    <source>
        <strain evidence="2">MT106</strain>
    </source>
</reference>
<dbReference type="Proteomes" id="UP000789831">
    <property type="component" value="Unassembled WGS sequence"/>
</dbReference>
<protein>
    <submittedName>
        <fullName evidence="2">1761_t:CDS:1</fullName>
    </submittedName>
</protein>
<proteinExistence type="predicted"/>
<dbReference type="EMBL" id="CAJVPL010000016">
    <property type="protein sequence ID" value="CAG8434238.1"/>
    <property type="molecule type" value="Genomic_DNA"/>
</dbReference>